<evidence type="ECO:0000313" key="1">
    <source>
        <dbReference type="EMBL" id="QEL66533.1"/>
    </source>
</evidence>
<dbReference type="EMBL" id="CP022579">
    <property type="protein sequence ID" value="QEL66533.1"/>
    <property type="molecule type" value="Genomic_DNA"/>
</dbReference>
<protein>
    <submittedName>
        <fullName evidence="1">Uncharacterized protein</fullName>
    </submittedName>
</protein>
<name>A0A5C1ECB1_9RHOO</name>
<keyword evidence="2" id="KW-1185">Reference proteome</keyword>
<sequence length="228" mass="25553">MAKYPEIYRLLSIIRLPHPWGGQHVKAEVYCHPFRCSVEWWDKVTDPHLTVGCLVKVFGKIIEVEGYGPILLGKLVRVEQAVSGINLFETVPDRWGVSPMLLSEAKQQINKLPTLVRHVFNQVFWEHKRLEHFLTGGGLAGWLDEAKNTARSITNPSEGLARMLLWAAANQGGGVPTVRQALLWLAEAGMHNAGLSGKALAELTWLLVQGQNHQRKPKQPKLRLVLNP</sequence>
<evidence type="ECO:0000313" key="2">
    <source>
        <dbReference type="Proteomes" id="UP000323671"/>
    </source>
</evidence>
<accession>A0A5C1ECB1</accession>
<dbReference type="Proteomes" id="UP000323671">
    <property type="component" value="Chromosome"/>
</dbReference>
<dbReference type="KEGG" id="otr:OTERR_30570"/>
<dbReference type="RefSeq" id="WP_149426337.1">
    <property type="nucleotide sequence ID" value="NZ_CP022579.1"/>
</dbReference>
<organism evidence="1 2">
    <name type="scientific">Oryzomicrobium terrae</name>
    <dbReference type="NCBI Taxonomy" id="1735038"/>
    <lineage>
        <taxon>Bacteria</taxon>
        <taxon>Pseudomonadati</taxon>
        <taxon>Pseudomonadota</taxon>
        <taxon>Betaproteobacteria</taxon>
        <taxon>Rhodocyclales</taxon>
        <taxon>Rhodocyclaceae</taxon>
        <taxon>Oryzomicrobium</taxon>
    </lineage>
</organism>
<dbReference type="AlphaFoldDB" id="A0A5C1ECB1"/>
<proteinExistence type="predicted"/>
<reference evidence="1 2" key="1">
    <citation type="submission" date="2017-07" db="EMBL/GenBank/DDBJ databases">
        <title>Complete genome sequence of Oryzomicrobium terrae TPP412.</title>
        <authorList>
            <person name="Chiu L.-W."/>
            <person name="Lo K.-J."/>
            <person name="Tsai Y.-M."/>
            <person name="Lin S.-S."/>
            <person name="Kuo C.-H."/>
            <person name="Liu C.-T."/>
        </authorList>
    </citation>
    <scope>NUCLEOTIDE SEQUENCE [LARGE SCALE GENOMIC DNA]</scope>
    <source>
        <strain evidence="1 2">TPP412</strain>
    </source>
</reference>
<gene>
    <name evidence="1" type="ORF">OTERR_30570</name>
</gene>